<comment type="caution">
    <text evidence="2">The sequence shown here is derived from an EMBL/GenBank/DDBJ whole genome shotgun (WGS) entry which is preliminary data.</text>
</comment>
<keyword evidence="3" id="KW-1185">Reference proteome</keyword>
<sequence>MPAARDLTGLKGVRVQILNVPLTDPNTLYIGLNDRDKAWHDLYKLSLATGEKTLVRQNNDRIGSWVFDWNDQLRLAARSNPDGSTEWLRVEGAQLTPFYKTTIDEQSNVEGFAKDNQRVYLATNRGGARDLAEIVLLDPATGQEQPYQADPLKRVDVGELMLSEKTHEPVYVGFEDDRLRRVWKDKAFEQDFANVSRSCRGWTCARYRTPPTSGYGCSRPARPPSPAWPTSSTAKPSSSPSSTKHGPSCTPPTWPT</sequence>
<protein>
    <recommendedName>
        <fullName evidence="4">Dipeptidylpeptidase IV N-terminal domain-containing protein</fullName>
    </recommendedName>
</protein>
<reference evidence="2 3" key="1">
    <citation type="submission" date="2016-08" db="EMBL/GenBank/DDBJ databases">
        <title>Hymenobacter coccineus sp. nov., Hymenobacter lapidarius sp. nov. and Hymenobacter glacialis sp. nov., isolated from Antarctic soil.</title>
        <authorList>
            <person name="Sedlacek I."/>
            <person name="Kralova S."/>
            <person name="Kyrova K."/>
            <person name="Maslanova I."/>
            <person name="Stankova E."/>
            <person name="Vrbovska V."/>
            <person name="Nemec M."/>
            <person name="Bartak M."/>
            <person name="Svec P."/>
            <person name="Busse H.-J."/>
            <person name="Pantucek R."/>
        </authorList>
    </citation>
    <scope>NUCLEOTIDE SEQUENCE [LARGE SCALE GENOMIC DNA]</scope>
    <source>
        <strain evidence="2 3">CCM 8649</strain>
    </source>
</reference>
<dbReference type="EMBL" id="MDZA01000077">
    <property type="protein sequence ID" value="OGX91238.1"/>
    <property type="molecule type" value="Genomic_DNA"/>
</dbReference>
<evidence type="ECO:0000313" key="2">
    <source>
        <dbReference type="EMBL" id="OGX91238.1"/>
    </source>
</evidence>
<feature type="region of interest" description="Disordered" evidence="1">
    <location>
        <begin position="209"/>
        <end position="256"/>
    </location>
</feature>
<gene>
    <name evidence="2" type="ORF">BEN49_05365</name>
</gene>
<organism evidence="2 3">
    <name type="scientific">Hymenobacter coccineus</name>
    <dbReference type="NCBI Taxonomy" id="1908235"/>
    <lineage>
        <taxon>Bacteria</taxon>
        <taxon>Pseudomonadati</taxon>
        <taxon>Bacteroidota</taxon>
        <taxon>Cytophagia</taxon>
        <taxon>Cytophagales</taxon>
        <taxon>Hymenobacteraceae</taxon>
        <taxon>Hymenobacter</taxon>
    </lineage>
</organism>
<name>A0A1G1TK59_9BACT</name>
<evidence type="ECO:0008006" key="4">
    <source>
        <dbReference type="Google" id="ProtNLM"/>
    </source>
</evidence>
<dbReference type="RefSeq" id="WP_070742143.1">
    <property type="nucleotide sequence ID" value="NZ_MDZA01000077.1"/>
</dbReference>
<evidence type="ECO:0000313" key="3">
    <source>
        <dbReference type="Proteomes" id="UP000177506"/>
    </source>
</evidence>
<evidence type="ECO:0000256" key="1">
    <source>
        <dbReference type="SAM" id="MobiDB-lite"/>
    </source>
</evidence>
<proteinExistence type="predicted"/>
<feature type="compositionally biased region" description="Low complexity" evidence="1">
    <location>
        <begin position="228"/>
        <end position="244"/>
    </location>
</feature>
<dbReference type="Proteomes" id="UP000177506">
    <property type="component" value="Unassembled WGS sequence"/>
</dbReference>
<dbReference type="AlphaFoldDB" id="A0A1G1TK59"/>
<dbReference type="SUPFAM" id="SSF82171">
    <property type="entry name" value="DPP6 N-terminal domain-like"/>
    <property type="match status" value="1"/>
</dbReference>
<accession>A0A1G1TK59</accession>